<feature type="transmembrane region" description="Helical" evidence="1">
    <location>
        <begin position="362"/>
        <end position="383"/>
    </location>
</feature>
<dbReference type="AlphaFoldDB" id="W7Y4V6"/>
<accession>W7Y4V6</accession>
<reference evidence="2 3" key="1">
    <citation type="journal article" date="2014" name="Genome Announc.">
        <title>Draft Genome Sequence of Cytophaga fermentans JCM 21142T, a Facultative Anaerobe Isolated from Marine Mud.</title>
        <authorList>
            <person name="Starns D."/>
            <person name="Oshima K."/>
            <person name="Suda W."/>
            <person name="Iino T."/>
            <person name="Yuki M."/>
            <person name="Inoue J."/>
            <person name="Kitamura K."/>
            <person name="Iida T."/>
            <person name="Darby A."/>
            <person name="Hattori M."/>
            <person name="Ohkuma M."/>
        </authorList>
    </citation>
    <scope>NUCLEOTIDE SEQUENCE [LARGE SCALE GENOMIC DNA]</scope>
    <source>
        <strain evidence="2 3">JCM 21142</strain>
    </source>
</reference>
<dbReference type="Proteomes" id="UP000019402">
    <property type="component" value="Unassembled WGS sequence"/>
</dbReference>
<proteinExistence type="predicted"/>
<dbReference type="eggNOG" id="ENOG5032V76">
    <property type="taxonomic scope" value="Bacteria"/>
</dbReference>
<keyword evidence="3" id="KW-1185">Reference proteome</keyword>
<feature type="transmembrane region" description="Helical" evidence="1">
    <location>
        <begin position="70"/>
        <end position="91"/>
    </location>
</feature>
<evidence type="ECO:0000313" key="2">
    <source>
        <dbReference type="EMBL" id="GAF05970.1"/>
    </source>
</evidence>
<comment type="caution">
    <text evidence="2">The sequence shown here is derived from an EMBL/GenBank/DDBJ whole genome shotgun (WGS) entry which is preliminary data.</text>
</comment>
<keyword evidence="1" id="KW-0472">Membrane</keyword>
<feature type="transmembrane region" description="Helical" evidence="1">
    <location>
        <begin position="261"/>
        <end position="279"/>
    </location>
</feature>
<name>W7Y4V6_9BACT</name>
<feature type="transmembrane region" description="Helical" evidence="1">
    <location>
        <begin position="19"/>
        <end position="36"/>
    </location>
</feature>
<evidence type="ECO:0000313" key="3">
    <source>
        <dbReference type="Proteomes" id="UP000019402"/>
    </source>
</evidence>
<protein>
    <recommendedName>
        <fullName evidence="4">Glycosyltransferase RgtA/B/C/D-like domain-containing protein</fullName>
    </recommendedName>
</protein>
<organism evidence="2 3">
    <name type="scientific">Saccharicrinis fermentans DSM 9555 = JCM 21142</name>
    <dbReference type="NCBI Taxonomy" id="869213"/>
    <lineage>
        <taxon>Bacteria</taxon>
        <taxon>Pseudomonadati</taxon>
        <taxon>Bacteroidota</taxon>
        <taxon>Bacteroidia</taxon>
        <taxon>Marinilabiliales</taxon>
        <taxon>Marinilabiliaceae</taxon>
        <taxon>Saccharicrinis</taxon>
    </lineage>
</organism>
<dbReference type="EMBL" id="BAMD01000183">
    <property type="protein sequence ID" value="GAF05970.1"/>
    <property type="molecule type" value="Genomic_DNA"/>
</dbReference>
<keyword evidence="1" id="KW-1133">Transmembrane helix</keyword>
<feature type="transmembrane region" description="Helical" evidence="1">
    <location>
        <begin position="326"/>
        <end position="350"/>
    </location>
</feature>
<feature type="transmembrane region" description="Helical" evidence="1">
    <location>
        <begin position="300"/>
        <end position="320"/>
    </location>
</feature>
<keyword evidence="1" id="KW-0812">Transmembrane</keyword>
<sequence length="401" mass="46658">MSSLSGSTLRYNMKQRLSFTYLIFIFINTLFVVKYASRIDAFNGYVVAFIYTLLISIISIVYIRLDLKNYYKYLFNITSIFFFVFTIYININVDGNSLMVDRWSAMEVGIKALLNGEYPYSAVDHLNGRTSNLPTLLLIGIPFYFLGNIGFLQSFAFLLFIYIISKVFSTYKERLLCLLLLIFSPSYLWEIYVKSDLMSNFIIILAVVVFMQDRIFRNIKNNPLFESFLLTSLVMTRITAVIPISILFFKHFYRFSVQKKMIFIAVSLATVILFSYICFNKVSSFEHFCKHNPFELQNRQLPILLSLILIITPMIYSFRAKNIKSILYLTVIFLLLPVSIAFFTSIYYSGFKATLFDSNFDISYFNMVLPFLLLSLTFDYKILLPINRNMSSLQDPAIILG</sequence>
<feature type="transmembrane region" description="Helical" evidence="1">
    <location>
        <begin position="136"/>
        <end position="163"/>
    </location>
</feature>
<feature type="transmembrane region" description="Helical" evidence="1">
    <location>
        <begin position="228"/>
        <end position="249"/>
    </location>
</feature>
<feature type="transmembrane region" description="Helical" evidence="1">
    <location>
        <begin position="175"/>
        <end position="192"/>
    </location>
</feature>
<evidence type="ECO:0000256" key="1">
    <source>
        <dbReference type="SAM" id="Phobius"/>
    </source>
</evidence>
<evidence type="ECO:0008006" key="4">
    <source>
        <dbReference type="Google" id="ProtNLM"/>
    </source>
</evidence>
<feature type="transmembrane region" description="Helical" evidence="1">
    <location>
        <begin position="42"/>
        <end position="63"/>
    </location>
</feature>
<gene>
    <name evidence="2" type="ORF">JCM21142_134735</name>
</gene>